<sequence length="779" mass="86951">MARQSDAVGSRGAATGAPPPPPLSASVRGMRRNWKYAAICQFLITFDEALQLDGFTTQGLEDALDRMQMSYLDALFFKLLHALTQDRHLTEENWGASLRTQWNRRAADDTPLVLGTDEEPVEWTALTLDQQLDTLHALCEWQLENPDRLRRLVGTDEDAISWRVDPAGWDREGNTYWLFDDNRLWVQRVPKRAPKRKAAKQPKRQAKKKAAPPPRPSGRRSSRLSKGAEAEWEEVPPEILKPEDVFDSDSELSQPPSEDESEWVEFETVCVSLQEWKAFLERFASLKHPDERVLYSYLAKEVFPRVEEVLVAEQRKQALEEAMSHRKRSSRIAMKESEREVKERELAEARAARVRAVAELREREEREAREQAETHTRRSREERLRDREERLLARERMAIERSRSDTPADRSESALDRKDTQATDASSDWFLHCEVCGEDAKNPQNADNVVACERCGVWQHTECWDRKDKEQGQPPRNWDKVDFYCGACREHSSHYQSNQVYTTHPQSIGTSHMGNNMPVQDRLLMFMSTRQPVATSAPLTPSYRADYHGSAASHNTFFAPSLEMEPSGRHFMGLPQLHSQPVMPNGAMPSTAPNMPNMSPIALLRRGNGEANELPQDRHAPLLAQYAQEPGGVRRVQPKEAGASESTGATSEPRASENTAPGRTASDTPSGDAPPAGAAPLPPVSMGAPLSISSHASEGTPRSQPVDAHLQAVTGTSPKRAAPSRSPQRSPSGSFPLRRNTLPSPLSRAINPAGSVPPIQLDTPAEALPSAPSAPHTTV</sequence>
<reference evidence="7" key="1">
    <citation type="submission" date="2023-03" db="EMBL/GenBank/DDBJ databases">
        <title>Mating type loci evolution in Malassezia.</title>
        <authorList>
            <person name="Coelho M.A."/>
        </authorList>
    </citation>
    <scope>NUCLEOTIDE SEQUENCE</scope>
    <source>
        <strain evidence="7">CBS 9431</strain>
    </source>
</reference>
<feature type="domain" description="PHD-type" evidence="6">
    <location>
        <begin position="430"/>
        <end position="491"/>
    </location>
</feature>
<keyword evidence="7" id="KW-0808">Transferase</keyword>
<dbReference type="Pfam" id="PF00628">
    <property type="entry name" value="PHD"/>
    <property type="match status" value="1"/>
</dbReference>
<dbReference type="CDD" id="cd15489">
    <property type="entry name" value="PHD_SF"/>
    <property type="match status" value="1"/>
</dbReference>
<feature type="region of interest" description="Disordered" evidence="5">
    <location>
        <begin position="630"/>
        <end position="779"/>
    </location>
</feature>
<keyword evidence="1" id="KW-0479">Metal-binding</keyword>
<keyword evidence="7" id="KW-0548">Nucleotidyltransferase</keyword>
<dbReference type="SUPFAM" id="SSF57903">
    <property type="entry name" value="FYVE/PHD zinc finger"/>
    <property type="match status" value="1"/>
</dbReference>
<dbReference type="GO" id="GO:0000428">
    <property type="term" value="C:DNA-directed RNA polymerase complex"/>
    <property type="evidence" value="ECO:0007669"/>
    <property type="project" value="UniProtKB-KW"/>
</dbReference>
<dbReference type="InterPro" id="IPR019787">
    <property type="entry name" value="Znf_PHD-finger"/>
</dbReference>
<keyword evidence="7" id="KW-0240">DNA-directed RNA polymerase</keyword>
<dbReference type="SMART" id="SM00249">
    <property type="entry name" value="PHD"/>
    <property type="match status" value="1"/>
</dbReference>
<dbReference type="InterPro" id="IPR011011">
    <property type="entry name" value="Znf_FYVE_PHD"/>
</dbReference>
<dbReference type="GeneID" id="85225113"/>
<dbReference type="PROSITE" id="PS50016">
    <property type="entry name" value="ZF_PHD_2"/>
    <property type="match status" value="1"/>
</dbReference>
<dbReference type="EMBL" id="CP119959">
    <property type="protein sequence ID" value="WFD38511.1"/>
    <property type="molecule type" value="Genomic_DNA"/>
</dbReference>
<dbReference type="PANTHER" id="PTHR14296">
    <property type="entry name" value="REMODELING AND SPACING FACTOR 1"/>
    <property type="match status" value="1"/>
</dbReference>
<feature type="compositionally biased region" description="Basic residues" evidence="5">
    <location>
        <begin position="191"/>
        <end position="210"/>
    </location>
</feature>
<dbReference type="PANTHER" id="PTHR14296:SF3">
    <property type="entry name" value="DIKAR, ISOFORM F"/>
    <property type="match status" value="1"/>
</dbReference>
<evidence type="ECO:0000313" key="8">
    <source>
        <dbReference type="Proteomes" id="UP001217754"/>
    </source>
</evidence>
<proteinExistence type="predicted"/>
<organism evidence="7 8">
    <name type="scientific">Malassezia japonica</name>
    <dbReference type="NCBI Taxonomy" id="223818"/>
    <lineage>
        <taxon>Eukaryota</taxon>
        <taxon>Fungi</taxon>
        <taxon>Dikarya</taxon>
        <taxon>Basidiomycota</taxon>
        <taxon>Ustilaginomycotina</taxon>
        <taxon>Malasseziomycetes</taxon>
        <taxon>Malasseziales</taxon>
        <taxon>Malasseziaceae</taxon>
        <taxon>Malassezia</taxon>
    </lineage>
</organism>
<dbReference type="InterPro" id="IPR028938">
    <property type="entry name" value="Rsf1-like"/>
</dbReference>
<dbReference type="Proteomes" id="UP001217754">
    <property type="component" value="Chromosome 2"/>
</dbReference>
<dbReference type="GO" id="GO:0006355">
    <property type="term" value="P:regulation of DNA-templated transcription"/>
    <property type="evidence" value="ECO:0007669"/>
    <property type="project" value="InterPro"/>
</dbReference>
<evidence type="ECO:0000256" key="3">
    <source>
        <dbReference type="ARBA" id="ARBA00022833"/>
    </source>
</evidence>
<feature type="compositionally biased region" description="Polar residues" evidence="5">
    <location>
        <begin position="691"/>
        <end position="703"/>
    </location>
</feature>
<feature type="compositionally biased region" description="Low complexity" evidence="5">
    <location>
        <begin position="717"/>
        <end position="736"/>
    </location>
</feature>
<feature type="compositionally biased region" description="Polar residues" evidence="5">
    <location>
        <begin position="656"/>
        <end position="669"/>
    </location>
</feature>
<keyword evidence="2 4" id="KW-0863">Zinc-finger</keyword>
<evidence type="ECO:0000256" key="5">
    <source>
        <dbReference type="SAM" id="MobiDB-lite"/>
    </source>
</evidence>
<dbReference type="InterPro" id="IPR019786">
    <property type="entry name" value="Zinc_finger_PHD-type_CS"/>
</dbReference>
<gene>
    <name evidence="7" type="ORF">MJAP1_001464</name>
</gene>
<accession>A0AAF0EWW7</accession>
<dbReference type="PROSITE" id="PS01359">
    <property type="entry name" value="ZF_PHD_1"/>
    <property type="match status" value="1"/>
</dbReference>
<keyword evidence="8" id="KW-1185">Reference proteome</keyword>
<feature type="region of interest" description="Disordered" evidence="5">
    <location>
        <begin position="362"/>
        <end position="421"/>
    </location>
</feature>
<keyword evidence="3" id="KW-0862">Zinc</keyword>
<feature type="compositionally biased region" description="Low complexity" evidence="5">
    <location>
        <begin position="764"/>
        <end position="779"/>
    </location>
</feature>
<feature type="region of interest" description="Disordered" evidence="5">
    <location>
        <begin position="191"/>
        <end position="261"/>
    </location>
</feature>
<evidence type="ECO:0000259" key="6">
    <source>
        <dbReference type="PROSITE" id="PS50016"/>
    </source>
</evidence>
<evidence type="ECO:0000313" key="7">
    <source>
        <dbReference type="EMBL" id="WFD38511.1"/>
    </source>
</evidence>
<dbReference type="InterPro" id="IPR001965">
    <property type="entry name" value="Znf_PHD"/>
</dbReference>
<name>A0AAF0EWW7_9BASI</name>
<dbReference type="GO" id="GO:0008270">
    <property type="term" value="F:zinc ion binding"/>
    <property type="evidence" value="ECO:0007669"/>
    <property type="project" value="UniProtKB-KW"/>
</dbReference>
<dbReference type="AlphaFoldDB" id="A0AAF0EWW7"/>
<dbReference type="GO" id="GO:0031213">
    <property type="term" value="C:RSF complex"/>
    <property type="evidence" value="ECO:0007669"/>
    <property type="project" value="InterPro"/>
</dbReference>
<dbReference type="EC" id="2.7.7.6" evidence="7"/>
<evidence type="ECO:0000256" key="2">
    <source>
        <dbReference type="ARBA" id="ARBA00022771"/>
    </source>
</evidence>
<evidence type="ECO:0000256" key="1">
    <source>
        <dbReference type="ARBA" id="ARBA00022723"/>
    </source>
</evidence>
<dbReference type="InterPro" id="IPR013083">
    <property type="entry name" value="Znf_RING/FYVE/PHD"/>
</dbReference>
<evidence type="ECO:0000256" key="4">
    <source>
        <dbReference type="PROSITE-ProRule" id="PRU00146"/>
    </source>
</evidence>
<dbReference type="GO" id="GO:0003899">
    <property type="term" value="F:DNA-directed RNA polymerase activity"/>
    <property type="evidence" value="ECO:0007669"/>
    <property type="project" value="UniProtKB-EC"/>
</dbReference>
<keyword evidence="7" id="KW-0804">Transcription</keyword>
<feature type="region of interest" description="Disordered" evidence="5">
    <location>
        <begin position="1"/>
        <end position="26"/>
    </location>
</feature>
<dbReference type="RefSeq" id="XP_060121408.1">
    <property type="nucleotide sequence ID" value="XM_060265425.1"/>
</dbReference>
<protein>
    <submittedName>
        <fullName evidence="7">DNA-directed RNA polymerase</fullName>
        <ecNumber evidence="7">2.7.7.6</ecNumber>
    </submittedName>
</protein>
<dbReference type="Gene3D" id="3.30.40.10">
    <property type="entry name" value="Zinc/RING finger domain, C3HC4 (zinc finger)"/>
    <property type="match status" value="1"/>
</dbReference>